<dbReference type="Proteomes" id="UP000075881">
    <property type="component" value="Unassembled WGS sequence"/>
</dbReference>
<accession>A0A182JUZ4</accession>
<dbReference type="EnsemblMetazoa" id="ACHR002326-RA">
    <property type="protein sequence ID" value="ACHR002326-PA"/>
    <property type="gene ID" value="ACHR002326"/>
</dbReference>
<organism evidence="1 2">
    <name type="scientific">Anopheles christyi</name>
    <dbReference type="NCBI Taxonomy" id="43041"/>
    <lineage>
        <taxon>Eukaryota</taxon>
        <taxon>Metazoa</taxon>
        <taxon>Ecdysozoa</taxon>
        <taxon>Arthropoda</taxon>
        <taxon>Hexapoda</taxon>
        <taxon>Insecta</taxon>
        <taxon>Pterygota</taxon>
        <taxon>Neoptera</taxon>
        <taxon>Endopterygota</taxon>
        <taxon>Diptera</taxon>
        <taxon>Nematocera</taxon>
        <taxon>Culicoidea</taxon>
        <taxon>Culicidae</taxon>
        <taxon>Anophelinae</taxon>
        <taxon>Anopheles</taxon>
    </lineage>
</organism>
<dbReference type="AlphaFoldDB" id="A0A182JUZ4"/>
<dbReference type="STRING" id="43041.A0A182JUZ4"/>
<reference evidence="1" key="2">
    <citation type="submission" date="2020-05" db="UniProtKB">
        <authorList>
            <consortium name="EnsemblMetazoa"/>
        </authorList>
    </citation>
    <scope>IDENTIFICATION</scope>
    <source>
        <strain evidence="1">ACHKN1017</strain>
    </source>
</reference>
<protein>
    <submittedName>
        <fullName evidence="1">Uncharacterized protein</fullName>
    </submittedName>
</protein>
<keyword evidence="2" id="KW-1185">Reference proteome</keyword>
<reference evidence="2" key="1">
    <citation type="submission" date="2013-03" db="EMBL/GenBank/DDBJ databases">
        <title>The Genome Sequence of Anopheles christyi ACHKN1017.</title>
        <authorList>
            <consortium name="The Broad Institute Genomics Platform"/>
            <person name="Neafsey D.E."/>
            <person name="Besansky N."/>
            <person name="Walker B."/>
            <person name="Young S.K."/>
            <person name="Zeng Q."/>
            <person name="Gargeya S."/>
            <person name="Fitzgerald M."/>
            <person name="Haas B."/>
            <person name="Abouelleil A."/>
            <person name="Allen A.W."/>
            <person name="Alvarado L."/>
            <person name="Arachchi H.M."/>
            <person name="Berlin A.M."/>
            <person name="Chapman S.B."/>
            <person name="Gainer-Dewar J."/>
            <person name="Goldberg J."/>
            <person name="Griggs A."/>
            <person name="Gujja S."/>
            <person name="Hansen M."/>
            <person name="Howarth C."/>
            <person name="Imamovic A."/>
            <person name="Ireland A."/>
            <person name="Larimer J."/>
            <person name="McCowan C."/>
            <person name="Murphy C."/>
            <person name="Pearson M."/>
            <person name="Poon T.W."/>
            <person name="Priest M."/>
            <person name="Roberts A."/>
            <person name="Saif S."/>
            <person name="Shea T."/>
            <person name="Sisk P."/>
            <person name="Sykes S."/>
            <person name="Wortman J."/>
            <person name="Nusbaum C."/>
            <person name="Birren B."/>
        </authorList>
    </citation>
    <scope>NUCLEOTIDE SEQUENCE [LARGE SCALE GENOMIC DNA]</scope>
    <source>
        <strain evidence="2">ACHKN1017</strain>
    </source>
</reference>
<dbReference type="VEuPathDB" id="VectorBase:ACHR002326"/>
<name>A0A182JUZ4_9DIPT</name>
<evidence type="ECO:0000313" key="1">
    <source>
        <dbReference type="EnsemblMetazoa" id="ACHR002326-PA"/>
    </source>
</evidence>
<proteinExistence type="predicted"/>
<evidence type="ECO:0000313" key="2">
    <source>
        <dbReference type="Proteomes" id="UP000075881"/>
    </source>
</evidence>
<sequence length="347" mass="39303">MDAITSSEFYLCSMRFSLEARWRGHSVGKENGRWDYHVCVSTYITNFCRGLSNTRSAKCCNKPCNFFQPVPSFKDENESLVSFDRSVFWGLNSRFVGLLRTIGERFTFRILIKGNLSPSFSILRSTRQGHPFSIASNPHQLIICYDQNDLVYAYADDITVVTISSDKIEHKRELFEAIVSVPGARPNVPKIVALEIGWTTITTSISVPWLRAVERQRLPGILFFNNIRDDISHYWDIVIQHISALHTPIVLGTGRIRVPLLQPRITTETRNLHISGSTTQVLLINQYRAESSCLKFSEPHITGAGNPPDLATIPAICFCLRTVISSLQSCHQSSSKRPLLRHFVGRF</sequence>